<dbReference type="RefSeq" id="WP_064074603.1">
    <property type="nucleotide sequence ID" value="NZ_CP096567.1"/>
</dbReference>
<keyword evidence="2" id="KW-1185">Reference proteome</keyword>
<geneLocation type="plasmid" evidence="1 2">
    <name>pdjl-6-4</name>
</geneLocation>
<keyword evidence="1" id="KW-0614">Plasmid</keyword>
<gene>
    <name evidence="1" type="ORF">M0639_33405</name>
</gene>
<dbReference type="Gene3D" id="3.30.420.10">
    <property type="entry name" value="Ribonuclease H-like superfamily/Ribonuclease H"/>
    <property type="match status" value="1"/>
</dbReference>
<accession>A0AB38RMY4</accession>
<sequence length="202" mass="22382">MSVDGFVFVDLETTGTEAEVCEILEIGFALYSADLMPIERFEALAVTTGTSALIDRLHTDPAFDVVKRMHTDNGLFADLRTEIAAAGDNAPQDLSGFESDIVDLLARWGVDSSTPLCGSSHRMDREFLARWMPKTDALFSYRIIDASSFREAGLRLDRERTKSRLDLVAKYGAPAHRVVEDMHHSANVLRVFHDRAPIPLGA</sequence>
<dbReference type="EMBL" id="CP096567">
    <property type="protein sequence ID" value="UPU46616.1"/>
    <property type="molecule type" value="Genomic_DNA"/>
</dbReference>
<reference evidence="2" key="1">
    <citation type="journal article" date="2022" name="Environ. Microbiol.">
        <title>Functional analysis, diversity, and distribution of carbendazim hydrolases MheI and CbmA, responsible for the initial step in carbendazim degradation.</title>
        <authorList>
            <person name="Zhang M."/>
            <person name="Bai X."/>
            <person name="Li Q."/>
            <person name="Zhang L."/>
            <person name="Zhu Q."/>
            <person name="Gao S."/>
            <person name="Ke Z."/>
            <person name="Jiang M."/>
            <person name="Hu J."/>
            <person name="Qiu J."/>
            <person name="Hong Q."/>
        </authorList>
    </citation>
    <scope>NUCLEOTIDE SEQUENCE [LARGE SCALE GENOMIC DNA]</scope>
    <source>
        <strain evidence="2">djl-6</strain>
    </source>
</reference>
<dbReference type="AlphaFoldDB" id="A0AB38RMY4"/>
<protein>
    <submittedName>
        <fullName evidence="1">Uncharacterized protein</fullName>
    </submittedName>
</protein>
<organism evidence="1 2">
    <name type="scientific">Rhodococcus qingshengii JCM 15477</name>
    <dbReference type="NCBI Taxonomy" id="1303681"/>
    <lineage>
        <taxon>Bacteria</taxon>
        <taxon>Bacillati</taxon>
        <taxon>Actinomycetota</taxon>
        <taxon>Actinomycetes</taxon>
        <taxon>Mycobacteriales</taxon>
        <taxon>Nocardiaceae</taxon>
        <taxon>Rhodococcus</taxon>
        <taxon>Rhodococcus erythropolis group</taxon>
    </lineage>
</organism>
<dbReference type="Proteomes" id="UP000831484">
    <property type="component" value="Plasmid pdjl-6-4"/>
</dbReference>
<evidence type="ECO:0000313" key="2">
    <source>
        <dbReference type="Proteomes" id="UP000831484"/>
    </source>
</evidence>
<name>A0AB38RMY4_RHOSG</name>
<dbReference type="InterPro" id="IPR036397">
    <property type="entry name" value="RNaseH_sf"/>
</dbReference>
<evidence type="ECO:0000313" key="1">
    <source>
        <dbReference type="EMBL" id="UPU46616.1"/>
    </source>
</evidence>
<proteinExistence type="predicted"/>
<dbReference type="InterPro" id="IPR012337">
    <property type="entry name" value="RNaseH-like_sf"/>
</dbReference>
<dbReference type="SUPFAM" id="SSF53098">
    <property type="entry name" value="Ribonuclease H-like"/>
    <property type="match status" value="1"/>
</dbReference>
<dbReference type="GO" id="GO:0003676">
    <property type="term" value="F:nucleic acid binding"/>
    <property type="evidence" value="ECO:0007669"/>
    <property type="project" value="InterPro"/>
</dbReference>